<dbReference type="GO" id="GO:0043022">
    <property type="term" value="F:ribosome binding"/>
    <property type="evidence" value="ECO:0007669"/>
    <property type="project" value="TreeGrafter"/>
</dbReference>
<feature type="compositionally biased region" description="Low complexity" evidence="1">
    <location>
        <begin position="817"/>
        <end position="837"/>
    </location>
</feature>
<dbReference type="InterPro" id="IPR013083">
    <property type="entry name" value="Znf_RING/FYVE/PHD"/>
</dbReference>
<organism evidence="3 4">
    <name type="scientific">Plasmodium ovale wallikeri</name>
    <dbReference type="NCBI Taxonomy" id="864142"/>
    <lineage>
        <taxon>Eukaryota</taxon>
        <taxon>Sar</taxon>
        <taxon>Alveolata</taxon>
        <taxon>Apicomplexa</taxon>
        <taxon>Aconoidasida</taxon>
        <taxon>Haemosporida</taxon>
        <taxon>Plasmodiidae</taxon>
        <taxon>Plasmodium</taxon>
        <taxon>Plasmodium (Plasmodium)</taxon>
    </lineage>
</organism>
<dbReference type="PANTHER" id="PTHR22938">
    <property type="entry name" value="ZINC FINGER PROTEIN 598"/>
    <property type="match status" value="1"/>
</dbReference>
<proteinExistence type="predicted"/>
<feature type="region of interest" description="Disordered" evidence="1">
    <location>
        <begin position="158"/>
        <end position="198"/>
    </location>
</feature>
<feature type="region of interest" description="Disordered" evidence="1">
    <location>
        <begin position="307"/>
        <end position="341"/>
    </location>
</feature>
<dbReference type="GO" id="GO:0072344">
    <property type="term" value="P:rescue of stalled ribosome"/>
    <property type="evidence" value="ECO:0007669"/>
    <property type="project" value="InterPro"/>
</dbReference>
<dbReference type="Proteomes" id="UP000078550">
    <property type="component" value="Unassembled WGS sequence"/>
</dbReference>
<feature type="region of interest" description="Disordered" evidence="1">
    <location>
        <begin position="1488"/>
        <end position="1541"/>
    </location>
</feature>
<evidence type="ECO:0000259" key="2">
    <source>
        <dbReference type="SMART" id="SM00184"/>
    </source>
</evidence>
<reference evidence="4" key="1">
    <citation type="submission" date="2016-05" db="EMBL/GenBank/DDBJ databases">
        <authorList>
            <person name="Naeem Raeece"/>
        </authorList>
    </citation>
    <scope>NUCLEOTIDE SEQUENCE [LARGE SCALE GENOMIC DNA]</scope>
</reference>
<dbReference type="EMBL" id="FLRE01000167">
    <property type="protein sequence ID" value="SBT43484.1"/>
    <property type="molecule type" value="Genomic_DNA"/>
</dbReference>
<feature type="compositionally biased region" description="Basic and acidic residues" evidence="1">
    <location>
        <begin position="1585"/>
        <end position="1594"/>
    </location>
</feature>
<dbReference type="SMART" id="SM00184">
    <property type="entry name" value="RING"/>
    <property type="match status" value="1"/>
</dbReference>
<feature type="compositionally biased region" description="Polar residues" evidence="1">
    <location>
        <begin position="1568"/>
        <end position="1577"/>
    </location>
</feature>
<dbReference type="GO" id="GO:0016567">
    <property type="term" value="P:protein ubiquitination"/>
    <property type="evidence" value="ECO:0007669"/>
    <property type="project" value="TreeGrafter"/>
</dbReference>
<name>A0A1A8ZHI0_PLAOA</name>
<dbReference type="InterPro" id="IPR044288">
    <property type="entry name" value="ZNF598/HEL2"/>
</dbReference>
<feature type="region of interest" description="Disordered" evidence="1">
    <location>
        <begin position="784"/>
        <end position="841"/>
    </location>
</feature>
<dbReference type="GO" id="GO:0061630">
    <property type="term" value="F:ubiquitin protein ligase activity"/>
    <property type="evidence" value="ECO:0007669"/>
    <property type="project" value="InterPro"/>
</dbReference>
<evidence type="ECO:0000313" key="3">
    <source>
        <dbReference type="EMBL" id="SBT43484.1"/>
    </source>
</evidence>
<feature type="compositionally biased region" description="Polar residues" evidence="1">
    <location>
        <begin position="159"/>
        <end position="198"/>
    </location>
</feature>
<feature type="region of interest" description="Disordered" evidence="1">
    <location>
        <begin position="1565"/>
        <end position="1607"/>
    </location>
</feature>
<gene>
    <name evidence="3" type="ORF">POVWA2_045950</name>
</gene>
<protein>
    <recommendedName>
        <fullName evidence="2">RING-type domain-containing protein</fullName>
    </recommendedName>
</protein>
<dbReference type="PANTHER" id="PTHR22938:SF0">
    <property type="entry name" value="E3 UBIQUITIN-PROTEIN LIGASE ZNF598"/>
    <property type="match status" value="1"/>
</dbReference>
<dbReference type="InterPro" id="IPR001841">
    <property type="entry name" value="Znf_RING"/>
</dbReference>
<feature type="region of interest" description="Disordered" evidence="1">
    <location>
        <begin position="1622"/>
        <end position="1660"/>
    </location>
</feature>
<feature type="compositionally biased region" description="Low complexity" evidence="1">
    <location>
        <begin position="792"/>
        <end position="809"/>
    </location>
</feature>
<feature type="region of interest" description="Disordered" evidence="1">
    <location>
        <begin position="1439"/>
        <end position="1459"/>
    </location>
</feature>
<dbReference type="SUPFAM" id="SSF57850">
    <property type="entry name" value="RING/U-box"/>
    <property type="match status" value="1"/>
</dbReference>
<feature type="compositionally biased region" description="Polar residues" evidence="1">
    <location>
        <begin position="1633"/>
        <end position="1643"/>
    </location>
</feature>
<dbReference type="Gene3D" id="3.30.40.10">
    <property type="entry name" value="Zinc/RING finger domain, C3HC4 (zinc finger)"/>
    <property type="match status" value="1"/>
</dbReference>
<accession>A0A1A8ZHI0</accession>
<evidence type="ECO:0000256" key="1">
    <source>
        <dbReference type="SAM" id="MobiDB-lite"/>
    </source>
</evidence>
<feature type="domain" description="RING-type" evidence="2">
    <location>
        <begin position="122"/>
        <end position="250"/>
    </location>
</feature>
<feature type="compositionally biased region" description="Low complexity" evidence="1">
    <location>
        <begin position="1439"/>
        <end position="1449"/>
    </location>
</feature>
<feature type="compositionally biased region" description="Polar residues" evidence="1">
    <location>
        <begin position="1529"/>
        <end position="1540"/>
    </location>
</feature>
<sequence length="1711" mass="199021">MYRSRDPIGKGNKKYEVLKHHEEKKCSGEKSKYVNVSYHIRKLFSYCDADIVRIENNLIIYNSIIDNIKKNGNKIIKKEVERIIREKDKNEKFCLKEMKEDEYKIINFDLKKVELDFKFIECSLCFELIKFICIQECNHTYCFLCFYRLLYMEKKENSTENNQTSGTSSRNDGGSARGSNTYNNSTRSSGGFYRSQVNNRSYPTGRSNFGMLDSMDIFADSGRSSISRRDKKDEKYNYEFDKEKMKCPFCKERNEYIFFCLNNFYTYFTYNNLLKTLLEKEDEQNFSAESIDFTEFNDQLRRNDLSKGYQGDDTKREMNEEVKVDPKKGTNNGKANENVGESPFSTSMHKVGIESDANGLSHMEKVKRNTINKKYELNEKNDLKKVFSSYYDDIIILRNILKMSNVHDDNTISKSSKITKKTENMYLFFYYEKYIRRKKEKIPYLQKECVNSQKRYAFYSKIFVDTENKIFYEYFFIYSLSKLLTSYVCLLSPCIDHWIKVQNKKVEKFKLNHKTDKYFENIYIDNKKEILRKKNDSIYDKYHQYTKNIFNINDEESEISDDYFKVVDIFFKACFTNLDNVSNLSHLKNYCYNRLNELSRHIGEHNKTYCDICVENNDNNFLFEYNIFHKKSVSAHIEYGEKISETKYKIRHIYCHLCGFYLYDFDAFMNHINKYHFFCKFCFNKRPSDSKEPAKGDVDDVVYYDQLHLHVSPKEQLSRADYERLFEHYKKKHHPCLYEQCIFVVFDNKIDLCFHLAEKHEEKGSNKRNKITLSIGGASYNEIRNGAHSTGDSRGNGLGNDNSNRSSNGNGNGNGSGNSNRSSNRNRNRNSNSNSNSANDVGAAGYASYGRGMGDSGYVEKNDYNTSSREKIDVSMHKCIYNFKKFYDTWYFEYFIECKMVSFVQYFQSKRLFFLYLMKNDVELILNVFDVLCGNGSDLYFSQDEIIQLTKDAIEEDFPLIKNNFFLFKLFFDYIIEKIEYLLYNKEDLEKNYLHLFFNIIIYRSFILYYSFFFLYLNNKYVSLDKVVKFDQTIKTGPNSQKRDYIYRYNKDMCKLKKVIESHTNVVLTELSKYGFLYMVFLFFQIEKNSFERVFALLKGISLLCNETYNEATMIKVNSNNEEQRRNKGVIGKEKGGNVASNDGNNILIPLTQGGGKGSPLLEAISAKNDLSELEDISHLIKKCLKKKSVNNSIINNIYDKRWDISKKVALDLLYYIEPNLNLASFFYMFLSNYLSAYMKDPCVNKLINISNENKKNILKRISNDVDLASLTSISKDLSSFVNAKALEECLSTGPEYYRIRKDIEIILRNNYKIGNIHKDEIDKCKNVDNVKKNISLYDISLSLRNRFLNIIKSTKVNELHCIYFYVSSIVLSSTTSTSSKNEDFPSLIDKISGIGNFNGYIGMNNGGNISNNHNVITSYNLKRTNSNNNLGTGTIIGNSSSNTTSTGSAHKFLPSSYKNKVEKNNEKFSTNNNAYIDLEYPPLPEHKHEETSLTFSKSINKKKGSKDPSPQMAYSSGQVTKSKKEHSISASQTDTNNCKNKMKENVDCKDISGKNATTDYNYINFPSLPNVNNSEATKGKKGSNNKEKGTDQKKKNRQTSQASSIALKTFSADDFPYLQTLGENKKKRNPANDPSSSNQMSNIKAKDKESKNSKNRNIISPNFSQKTYLMASECNVTYTIKKKNKLKRCNMCTYENPPGRTKCELCEGPL</sequence>
<feature type="compositionally biased region" description="Basic and acidic residues" evidence="1">
    <location>
        <begin position="307"/>
        <end position="328"/>
    </location>
</feature>
<evidence type="ECO:0000313" key="4">
    <source>
        <dbReference type="Proteomes" id="UP000078550"/>
    </source>
</evidence>